<evidence type="ECO:0000256" key="1">
    <source>
        <dbReference type="SAM" id="MobiDB-lite"/>
    </source>
</evidence>
<dbReference type="EMBL" id="CP136894">
    <property type="protein sequence ID" value="WOL07029.1"/>
    <property type="molecule type" value="Genomic_DNA"/>
</dbReference>
<evidence type="ECO:0000313" key="4">
    <source>
        <dbReference type="Proteomes" id="UP001327560"/>
    </source>
</evidence>
<organism evidence="3 4">
    <name type="scientific">Canna indica</name>
    <name type="common">Indian-shot</name>
    <dbReference type="NCBI Taxonomy" id="4628"/>
    <lineage>
        <taxon>Eukaryota</taxon>
        <taxon>Viridiplantae</taxon>
        <taxon>Streptophyta</taxon>
        <taxon>Embryophyta</taxon>
        <taxon>Tracheophyta</taxon>
        <taxon>Spermatophyta</taxon>
        <taxon>Magnoliopsida</taxon>
        <taxon>Liliopsida</taxon>
        <taxon>Zingiberales</taxon>
        <taxon>Cannaceae</taxon>
        <taxon>Canna</taxon>
    </lineage>
</organism>
<sequence>MADSNSSPYLSKLSAQTLRAPSLIIQQLSQKFSSNFLHKAICFSVVIALLSLFPSQATENQSVLTRTWELLHLLFVGIAISYGLFSRRNLDFDAGKETSVKADNSPSYLSDMLQVSSVFNHDDFCSFHGALTETKTQTWSSQYHRNDPVVVIANEGTRRPLLLPVRSLKSHIQDLDSGEEIVESSDVTHVQSSDSQMMKMEDEQEPSRGILFAPPSASSSSSSSSSSSPLPSPAWNGDSSPVKTSSFRPSKTSSFRSSKTPSPKRPSYSRELRAKSSEDLSYTKTFYDLTPPPAPPPPPPFASHGNSSIVERKIAQRSFKDELKDLSRRVRKGGQCNTDIVFDLFESAAKLNRSSVGRSCRTFRPRDVQGGAVDGETNIDSEKAWGYEANQPESLPKFHSKEKNEVMEEVAAPAAAVDSHKDEDDEEEEGKEEKSSVEEEVLQSAAKGRGNENEVDKKADEFIAKFRKQMTLQRFEAAKC</sequence>
<dbReference type="Proteomes" id="UP001327560">
    <property type="component" value="Chromosome 5"/>
</dbReference>
<feature type="transmembrane region" description="Helical" evidence="2">
    <location>
        <begin position="67"/>
        <end position="85"/>
    </location>
</feature>
<dbReference type="AlphaFoldDB" id="A0AAQ3KDZ1"/>
<evidence type="ECO:0000256" key="2">
    <source>
        <dbReference type="SAM" id="Phobius"/>
    </source>
</evidence>
<keyword evidence="2" id="KW-1133">Transmembrane helix</keyword>
<dbReference type="InterPro" id="IPR008480">
    <property type="entry name" value="DUF761_pln"/>
</dbReference>
<evidence type="ECO:0008006" key="5">
    <source>
        <dbReference type="Google" id="ProtNLM"/>
    </source>
</evidence>
<name>A0AAQ3KDZ1_9LILI</name>
<proteinExistence type="predicted"/>
<feature type="compositionally biased region" description="Low complexity" evidence="1">
    <location>
        <begin position="243"/>
        <end position="261"/>
    </location>
</feature>
<feature type="compositionally biased region" description="Pro residues" evidence="1">
    <location>
        <begin position="290"/>
        <end position="301"/>
    </location>
</feature>
<feature type="compositionally biased region" description="Low complexity" evidence="1">
    <location>
        <begin position="213"/>
        <end position="229"/>
    </location>
</feature>
<feature type="region of interest" description="Disordered" evidence="1">
    <location>
        <begin position="182"/>
        <end position="306"/>
    </location>
</feature>
<gene>
    <name evidence="3" type="ORF">Cni_G15764</name>
</gene>
<reference evidence="3 4" key="1">
    <citation type="submission" date="2023-10" db="EMBL/GenBank/DDBJ databases">
        <title>Chromosome-scale genome assembly provides insights into flower coloration mechanisms of Canna indica.</title>
        <authorList>
            <person name="Li C."/>
        </authorList>
    </citation>
    <scope>NUCLEOTIDE SEQUENCE [LARGE SCALE GENOMIC DNA]</scope>
    <source>
        <tissue evidence="3">Flower</tissue>
    </source>
</reference>
<feature type="compositionally biased region" description="Polar residues" evidence="1">
    <location>
        <begin position="185"/>
        <end position="196"/>
    </location>
</feature>
<dbReference type="PANTHER" id="PTHR34059">
    <property type="entry name" value="EXPRESSED PROTEIN"/>
    <property type="match status" value="1"/>
</dbReference>
<keyword evidence="2" id="KW-0472">Membrane</keyword>
<protein>
    <recommendedName>
        <fullName evidence="5">Hydroxyproline-rich glycoprotein family protein</fullName>
    </recommendedName>
</protein>
<feature type="compositionally biased region" description="Basic and acidic residues" evidence="1">
    <location>
        <begin position="268"/>
        <end position="278"/>
    </location>
</feature>
<keyword evidence="2" id="KW-0812">Transmembrane</keyword>
<feature type="region of interest" description="Disordered" evidence="1">
    <location>
        <begin position="361"/>
        <end position="457"/>
    </location>
</feature>
<evidence type="ECO:0000313" key="3">
    <source>
        <dbReference type="EMBL" id="WOL07029.1"/>
    </source>
</evidence>
<keyword evidence="4" id="KW-1185">Reference proteome</keyword>
<accession>A0AAQ3KDZ1</accession>
<feature type="transmembrane region" description="Helical" evidence="2">
    <location>
        <begin position="36"/>
        <end position="55"/>
    </location>
</feature>
<dbReference type="Pfam" id="PF05553">
    <property type="entry name" value="DUF761"/>
    <property type="match status" value="1"/>
</dbReference>
<dbReference type="PANTHER" id="PTHR34059:SF1">
    <property type="entry name" value="EXPRESSED PROTEIN"/>
    <property type="match status" value="1"/>
</dbReference>